<feature type="compositionally biased region" description="Basic and acidic residues" evidence="9">
    <location>
        <begin position="51"/>
        <end position="61"/>
    </location>
</feature>
<dbReference type="Pfam" id="PF03137">
    <property type="entry name" value="OATP"/>
    <property type="match status" value="1"/>
</dbReference>
<keyword evidence="8" id="KW-0406">Ion transport</keyword>
<feature type="transmembrane region" description="Helical" evidence="8">
    <location>
        <begin position="398"/>
        <end position="425"/>
    </location>
</feature>
<dbReference type="SUPFAM" id="SSF103473">
    <property type="entry name" value="MFS general substrate transporter"/>
    <property type="match status" value="1"/>
</dbReference>
<evidence type="ECO:0000256" key="3">
    <source>
        <dbReference type="ARBA" id="ARBA00022475"/>
    </source>
</evidence>
<proteinExistence type="inferred from homology"/>
<feature type="transmembrane region" description="Helical" evidence="8">
    <location>
        <begin position="191"/>
        <end position="211"/>
    </location>
</feature>
<sequence length="984" mass="107976">MASTSGHKRNGSSSSMFAHRRTESGGGFVGYKRPESGHKRAESISSAFGHKRSESGHKRNESSGGFGHKRSESGSNYHPGHRRNESMYAMTGLYAESAGTGTDDNADPLQATSGRLTHDTVIRCHSRNPSSGLVDHRDFIMKCHSRNPSASMVDRAEKERAQTPPFNPDSKDCGILSCRPAFIQRFAGIKVFVFLLSFLVTLQQALSSGYINSVITTIEKRFEIPSSLSGLIASSYEIGNVITVIFVSYLGSRRHIPVWIAIGAVIMGLGSMIFMVPHFTAEPNLTTTANHSSSDNICRGVSLREQDMGLGKFEYLLGHLSTGRLSSGLSSPPLAPHNNLRGDNCIQGSPSTAGPVMLFVLAQLLLGCGGSPLFTLGTTYIDDHVRPESASLYIGKYFIYYVKCCMYSMAAFGPVLGFLLGAYLLSFHMDSFSATIISIDPGDHRWVGMWWGGFLLCGLLLILVAIPFFSFPKTLQREKEKIRIIEKNKSITQKEKEHSKEPKKETIDDSGYGKDVKDIPRSMWRLVCNPVYVVTCLGACMELVIVSGFVVFLPKYLETQFSLGKSQASIFTGSVAIPGACIGIFFGGCMLKRLELRPKGAVQFVLVSNIICLVCYGLLFFLGCENVKMAGTTIPYFNSTTKGHEPFQVNLTAACNFGCECRMTDVEPVCGNNGLTYFSPCHAGCTAFSSKSNFTNCACIHGNLTVLPPAAPEFAEVTVVPVATAGPCTSPCKTIFPFLILLFFMTFIVAVTQMPLLMIVLRSVSEEERSFALGMQFVIFRLFGYIPAPILFGNLIDSTCLLWKSTCGEKGGRCLLYDIEQFRYRYVGLCAGIKILALALFLIDWWLVRRRRQMEDQPPSFTVNEFVGSIISLDKSMIILAIYVYAVVFEEKPHQNVGDGDATLLNSEVATPSSISSPTEPTKSTNLEETGSSNQTQDSLETTNRSKNMELEVSDTRQAPLALQEPDVEIKLSSGMTENRNRNV</sequence>
<keyword evidence="8" id="KW-0813">Transport</keyword>
<evidence type="ECO:0000256" key="6">
    <source>
        <dbReference type="ARBA" id="ARBA00023136"/>
    </source>
</evidence>
<dbReference type="STRING" id="471704.A0A151JBX4"/>
<dbReference type="InterPro" id="IPR036259">
    <property type="entry name" value="MFS_trans_sf"/>
</dbReference>
<keyword evidence="12" id="KW-1185">Reference proteome</keyword>
<dbReference type="GO" id="GO:0043252">
    <property type="term" value="P:sodium-independent organic anion transport"/>
    <property type="evidence" value="ECO:0007669"/>
    <property type="project" value="TreeGrafter"/>
</dbReference>
<comment type="subcellular location">
    <subcellularLocation>
        <location evidence="1 8">Cell membrane</location>
        <topology evidence="1 8">Multi-pass membrane protein</topology>
    </subcellularLocation>
</comment>
<keyword evidence="4 8" id="KW-0812">Transmembrane</keyword>
<name>A0A151JBX4_9HYME</name>
<keyword evidence="7" id="KW-1015">Disulfide bond</keyword>
<dbReference type="PANTHER" id="PTHR11388:SF142">
    <property type="entry name" value="SOLUTE CARRIER ORGANIC ANION TRANSPORTER FAMILY MEMBER 5A1"/>
    <property type="match status" value="1"/>
</dbReference>
<dbReference type="EMBL" id="KQ979114">
    <property type="protein sequence ID" value="KYN22590.1"/>
    <property type="molecule type" value="Genomic_DNA"/>
</dbReference>
<feature type="domain" description="Kazal-like" evidence="10">
    <location>
        <begin position="649"/>
        <end position="698"/>
    </location>
</feature>
<evidence type="ECO:0000256" key="5">
    <source>
        <dbReference type="ARBA" id="ARBA00022989"/>
    </source>
</evidence>
<dbReference type="SUPFAM" id="SSF100895">
    <property type="entry name" value="Kazal-type serine protease inhibitors"/>
    <property type="match status" value="1"/>
</dbReference>
<feature type="region of interest" description="Disordered" evidence="9">
    <location>
        <begin position="910"/>
        <end position="984"/>
    </location>
</feature>
<dbReference type="NCBIfam" id="TIGR00805">
    <property type="entry name" value="oat"/>
    <property type="match status" value="1"/>
</dbReference>
<evidence type="ECO:0000256" key="7">
    <source>
        <dbReference type="ARBA" id="ARBA00023157"/>
    </source>
</evidence>
<feature type="compositionally biased region" description="Basic and acidic residues" evidence="9">
    <location>
        <begin position="32"/>
        <end position="42"/>
    </location>
</feature>
<reference evidence="11 12" key="1">
    <citation type="submission" date="2015-09" db="EMBL/GenBank/DDBJ databases">
        <title>Trachymyrmex cornetzi WGS genome.</title>
        <authorList>
            <person name="Nygaard S."/>
            <person name="Hu H."/>
            <person name="Boomsma J."/>
            <person name="Zhang G."/>
        </authorList>
    </citation>
    <scope>NUCLEOTIDE SEQUENCE [LARGE SCALE GENOMIC DNA]</scope>
    <source>
        <strain evidence="11">Tcor2-1</strain>
        <tissue evidence="11">Whole body</tissue>
    </source>
</reference>
<evidence type="ECO:0000256" key="9">
    <source>
        <dbReference type="SAM" id="MobiDB-lite"/>
    </source>
</evidence>
<feature type="compositionally biased region" description="Low complexity" evidence="9">
    <location>
        <begin position="911"/>
        <end position="925"/>
    </location>
</feature>
<dbReference type="PROSITE" id="PS51465">
    <property type="entry name" value="KAZAL_2"/>
    <property type="match status" value="1"/>
</dbReference>
<feature type="transmembrane region" description="Helical" evidence="8">
    <location>
        <begin position="735"/>
        <end position="761"/>
    </location>
</feature>
<evidence type="ECO:0000259" key="10">
    <source>
        <dbReference type="PROSITE" id="PS51465"/>
    </source>
</evidence>
<feature type="transmembrane region" description="Helical" evidence="8">
    <location>
        <begin position="773"/>
        <end position="796"/>
    </location>
</feature>
<feature type="transmembrane region" description="Helical" evidence="8">
    <location>
        <begin position="258"/>
        <end position="276"/>
    </location>
</feature>
<organism evidence="11 12">
    <name type="scientific">Trachymyrmex cornetzi</name>
    <dbReference type="NCBI Taxonomy" id="471704"/>
    <lineage>
        <taxon>Eukaryota</taxon>
        <taxon>Metazoa</taxon>
        <taxon>Ecdysozoa</taxon>
        <taxon>Arthropoda</taxon>
        <taxon>Hexapoda</taxon>
        <taxon>Insecta</taxon>
        <taxon>Pterygota</taxon>
        <taxon>Neoptera</taxon>
        <taxon>Endopterygota</taxon>
        <taxon>Hymenoptera</taxon>
        <taxon>Apocrita</taxon>
        <taxon>Aculeata</taxon>
        <taxon>Formicoidea</taxon>
        <taxon>Formicidae</taxon>
        <taxon>Myrmicinae</taxon>
        <taxon>Trachymyrmex</taxon>
    </lineage>
</organism>
<evidence type="ECO:0000256" key="8">
    <source>
        <dbReference type="RuleBase" id="RU362056"/>
    </source>
</evidence>
<evidence type="ECO:0000313" key="12">
    <source>
        <dbReference type="Proteomes" id="UP000078492"/>
    </source>
</evidence>
<protein>
    <recommendedName>
        <fullName evidence="8">Solute carrier organic anion transporter family member</fullName>
    </recommendedName>
</protein>
<accession>A0A151JBX4</accession>
<dbReference type="CDD" id="cd17404">
    <property type="entry name" value="MFS_SLCO5_OATP5"/>
    <property type="match status" value="1"/>
</dbReference>
<evidence type="ECO:0000256" key="2">
    <source>
        <dbReference type="ARBA" id="ARBA00009657"/>
    </source>
</evidence>
<feature type="transmembrane region" description="Helical" evidence="8">
    <location>
        <begin position="568"/>
        <end position="589"/>
    </location>
</feature>
<feature type="transmembrane region" description="Helical" evidence="8">
    <location>
        <begin position="450"/>
        <end position="471"/>
    </location>
</feature>
<evidence type="ECO:0000313" key="11">
    <source>
        <dbReference type="EMBL" id="KYN22590.1"/>
    </source>
</evidence>
<keyword evidence="3" id="KW-1003">Cell membrane</keyword>
<dbReference type="InterPro" id="IPR002350">
    <property type="entry name" value="Kazal_dom"/>
</dbReference>
<dbReference type="InterPro" id="IPR036058">
    <property type="entry name" value="Kazal_dom_sf"/>
</dbReference>
<dbReference type="Gene3D" id="1.20.1250.20">
    <property type="entry name" value="MFS general substrate transporter like domains"/>
    <property type="match status" value="1"/>
</dbReference>
<comment type="similarity">
    <text evidence="2 8">Belongs to the organo anion transporter (TC 2.A.60) family.</text>
</comment>
<evidence type="ECO:0000256" key="1">
    <source>
        <dbReference type="ARBA" id="ARBA00004651"/>
    </source>
</evidence>
<keyword evidence="5 8" id="KW-1133">Transmembrane helix</keyword>
<feature type="region of interest" description="Disordered" evidence="9">
    <location>
        <begin position="493"/>
        <end position="512"/>
    </location>
</feature>
<dbReference type="InterPro" id="IPR004156">
    <property type="entry name" value="OATP"/>
</dbReference>
<feature type="compositionally biased region" description="Basic residues" evidence="9">
    <location>
        <begin position="1"/>
        <end position="10"/>
    </location>
</feature>
<feature type="transmembrane region" description="Helical" evidence="8">
    <location>
        <begin position="601"/>
        <end position="622"/>
    </location>
</feature>
<feature type="transmembrane region" description="Helical" evidence="8">
    <location>
        <begin position="231"/>
        <end position="251"/>
    </location>
</feature>
<dbReference type="GO" id="GO:0016323">
    <property type="term" value="C:basolateral plasma membrane"/>
    <property type="evidence" value="ECO:0007669"/>
    <property type="project" value="TreeGrafter"/>
</dbReference>
<dbReference type="Proteomes" id="UP000078492">
    <property type="component" value="Unassembled WGS sequence"/>
</dbReference>
<dbReference type="AlphaFoldDB" id="A0A151JBX4"/>
<dbReference type="Pfam" id="PF07648">
    <property type="entry name" value="Kazal_2"/>
    <property type="match status" value="1"/>
</dbReference>
<feature type="transmembrane region" description="Helical" evidence="8">
    <location>
        <begin position="356"/>
        <end position="377"/>
    </location>
</feature>
<gene>
    <name evidence="11" type="ORF">ALC57_05010</name>
</gene>
<dbReference type="PANTHER" id="PTHR11388">
    <property type="entry name" value="ORGANIC ANION TRANSPORTER"/>
    <property type="match status" value="1"/>
</dbReference>
<keyword evidence="6 8" id="KW-0472">Membrane</keyword>
<feature type="transmembrane region" description="Helical" evidence="8">
    <location>
        <begin position="531"/>
        <end position="553"/>
    </location>
</feature>
<feature type="compositionally biased region" description="Polar residues" evidence="9">
    <location>
        <begin position="927"/>
        <end position="946"/>
    </location>
</feature>
<evidence type="ECO:0000256" key="4">
    <source>
        <dbReference type="ARBA" id="ARBA00022692"/>
    </source>
</evidence>
<feature type="transmembrane region" description="Helical" evidence="8">
    <location>
        <begin position="826"/>
        <end position="848"/>
    </location>
</feature>
<dbReference type="GO" id="GO:0015347">
    <property type="term" value="F:sodium-independent organic anion transmembrane transporter activity"/>
    <property type="evidence" value="ECO:0007669"/>
    <property type="project" value="TreeGrafter"/>
</dbReference>
<dbReference type="GO" id="GO:0006811">
    <property type="term" value="P:monoatomic ion transport"/>
    <property type="evidence" value="ECO:0007669"/>
    <property type="project" value="UniProtKB-KW"/>
</dbReference>
<feature type="region of interest" description="Disordered" evidence="9">
    <location>
        <begin position="1"/>
        <end position="83"/>
    </location>
</feature>